<evidence type="ECO:0000313" key="9">
    <source>
        <dbReference type="Proteomes" id="UP000186758"/>
    </source>
</evidence>
<proteinExistence type="predicted"/>
<reference evidence="7 9" key="2">
    <citation type="submission" date="2016-11" db="EMBL/GenBank/DDBJ databases">
        <title>Description of two novel members of the family Erysipelotrichaceae: Ileibacterium lipovorans gen. nov., sp. nov. and Dubosiella newyorkensis, gen. nov., sp. nov.</title>
        <authorList>
            <person name="Cox L.M."/>
            <person name="Sohn J."/>
            <person name="Tyrrell K.L."/>
            <person name="Citron D.M."/>
            <person name="Lawson P.A."/>
            <person name="Patel N.B."/>
            <person name="Iizumi T."/>
            <person name="Perez-Perez G.I."/>
            <person name="Goldstein E.J."/>
            <person name="Blaser M.J."/>
        </authorList>
    </citation>
    <scope>NUCLEOTIDE SEQUENCE [LARGE SCALE GENOMIC DNA]</scope>
    <source>
        <strain evidence="7 9">NYU-BL-K8</strain>
    </source>
</reference>
<dbReference type="OrthoDB" id="3186525at2"/>
<evidence type="ECO:0000256" key="2">
    <source>
        <dbReference type="ARBA" id="ARBA00023015"/>
    </source>
</evidence>
<evidence type="ECO:0000256" key="3">
    <source>
        <dbReference type="ARBA" id="ARBA00023125"/>
    </source>
</evidence>
<keyword evidence="2" id="KW-0805">Transcription regulation</keyword>
<dbReference type="SMART" id="SM00850">
    <property type="entry name" value="LytTR"/>
    <property type="match status" value="1"/>
</dbReference>
<dbReference type="InterPro" id="IPR007492">
    <property type="entry name" value="LytTR_DNA-bd_dom"/>
</dbReference>
<protein>
    <recommendedName>
        <fullName evidence="5">HTH LytTR-type domain-containing protein</fullName>
    </recommendedName>
</protein>
<evidence type="ECO:0000313" key="7">
    <source>
        <dbReference type="EMBL" id="OLU46344.1"/>
    </source>
</evidence>
<accession>A0A140DTF5</accession>
<dbReference type="STRING" id="1702221.AALO17_07980"/>
<keyword evidence="1" id="KW-0963">Cytoplasm</keyword>
<dbReference type="EMBL" id="CP011391">
    <property type="protein sequence ID" value="AMK53932.1"/>
    <property type="molecule type" value="Genomic_DNA"/>
</dbReference>
<dbReference type="AlphaFoldDB" id="A0A140DTF5"/>
<dbReference type="KEGG" id="fro:AALO17_07980"/>
<dbReference type="Gene3D" id="2.40.50.1020">
    <property type="entry name" value="LytTr DNA-binding domain"/>
    <property type="match status" value="1"/>
</dbReference>
<dbReference type="EMBL" id="MPJZ01000032">
    <property type="protein sequence ID" value="OLU46344.1"/>
    <property type="molecule type" value="Genomic_DNA"/>
</dbReference>
<sequence>MKTEIRLNSRRTEPLAIIETPAVTDEVHKAAGLLASLETRRLCAIQDGRAKLLDPDSVSRLWADGEDVYVQTQNGTWRLKLRLYEAEARLDPSRFVRISRSEIINLDHAESFDMSLAGTIEVRMKDGHRSYVARRSVKKIREVLGI</sequence>
<dbReference type="GO" id="GO:0000156">
    <property type="term" value="F:phosphorelay response regulator activity"/>
    <property type="evidence" value="ECO:0007669"/>
    <property type="project" value="InterPro"/>
</dbReference>
<dbReference type="PANTHER" id="PTHR37299">
    <property type="entry name" value="TRANSCRIPTIONAL REGULATOR-RELATED"/>
    <property type="match status" value="1"/>
</dbReference>
<dbReference type="Proteomes" id="UP000186758">
    <property type="component" value="Unassembled WGS sequence"/>
</dbReference>
<evidence type="ECO:0000259" key="5">
    <source>
        <dbReference type="PROSITE" id="PS50930"/>
    </source>
</evidence>
<feature type="domain" description="HTH LytTR-type" evidence="5">
    <location>
        <begin position="47"/>
        <end position="146"/>
    </location>
</feature>
<keyword evidence="4" id="KW-0804">Transcription</keyword>
<evidence type="ECO:0000313" key="6">
    <source>
        <dbReference type="EMBL" id="AMK53932.1"/>
    </source>
</evidence>
<keyword evidence="3" id="KW-0238">DNA-binding</keyword>
<evidence type="ECO:0000256" key="4">
    <source>
        <dbReference type="ARBA" id="ARBA00023163"/>
    </source>
</evidence>
<dbReference type="PANTHER" id="PTHR37299:SF2">
    <property type="entry name" value="HTH LYTTR-TYPE DOMAIN-CONTAINING PROTEIN"/>
    <property type="match status" value="1"/>
</dbReference>
<dbReference type="Pfam" id="PF04397">
    <property type="entry name" value="LytTR"/>
    <property type="match status" value="1"/>
</dbReference>
<name>A0A140DTF5_9FIRM</name>
<reference evidence="6 8" key="1">
    <citation type="journal article" date="2016" name="Gut Pathog.">
        <title>Whole genome sequencing of "Faecalibaculum rodentium" ALO17, isolated from C57BL/6J laboratory mouse feces.</title>
        <authorList>
            <person name="Lim S."/>
            <person name="Chang D.H."/>
            <person name="Ahn S."/>
            <person name="Kim B.C."/>
        </authorList>
    </citation>
    <scope>NUCLEOTIDE SEQUENCE [LARGE SCALE GENOMIC DNA]</scope>
    <source>
        <strain evidence="6 8">Alo17</strain>
    </source>
</reference>
<dbReference type="GO" id="GO:0003677">
    <property type="term" value="F:DNA binding"/>
    <property type="evidence" value="ECO:0007669"/>
    <property type="project" value="UniProtKB-KW"/>
</dbReference>
<keyword evidence="8" id="KW-1185">Reference proteome</keyword>
<dbReference type="InterPro" id="IPR046947">
    <property type="entry name" value="LytR-like"/>
</dbReference>
<evidence type="ECO:0000313" key="8">
    <source>
        <dbReference type="Proteomes" id="UP000069771"/>
    </source>
</evidence>
<dbReference type="RefSeq" id="WP_075884779.1">
    <property type="nucleotide sequence ID" value="NZ_CAJTBG010000016.1"/>
</dbReference>
<gene>
    <name evidence="6" type="ORF">AALO17_07980</name>
    <name evidence="7" type="ORF">BO223_02305</name>
</gene>
<evidence type="ECO:0000256" key="1">
    <source>
        <dbReference type="ARBA" id="ARBA00022490"/>
    </source>
</evidence>
<dbReference type="PROSITE" id="PS50930">
    <property type="entry name" value="HTH_LYTTR"/>
    <property type="match status" value="1"/>
</dbReference>
<organism evidence="6 8">
    <name type="scientific">Faecalibaculum rodentium</name>
    <dbReference type="NCBI Taxonomy" id="1702221"/>
    <lineage>
        <taxon>Bacteria</taxon>
        <taxon>Bacillati</taxon>
        <taxon>Bacillota</taxon>
        <taxon>Erysipelotrichia</taxon>
        <taxon>Erysipelotrichales</taxon>
        <taxon>Erysipelotrichaceae</taxon>
        <taxon>Faecalibaculum</taxon>
    </lineage>
</organism>
<dbReference type="Proteomes" id="UP000069771">
    <property type="component" value="Chromosome"/>
</dbReference>
<dbReference type="GeneID" id="78477598"/>